<accession>A0A6P1BJ13</accession>
<keyword evidence="2" id="KW-1185">Reference proteome</keyword>
<dbReference type="RefSeq" id="WP_163156388.1">
    <property type="nucleotide sequence ID" value="NZ_VKHP01000085.1"/>
</dbReference>
<comment type="caution">
    <text evidence="1">The sequence shown here is derived from an EMBL/GenBank/DDBJ whole genome shotgun (WGS) entry which is preliminary data.</text>
</comment>
<dbReference type="InterPro" id="IPR010602">
    <property type="entry name" value="DUF1186"/>
</dbReference>
<evidence type="ECO:0000313" key="2">
    <source>
        <dbReference type="Proteomes" id="UP000468531"/>
    </source>
</evidence>
<dbReference type="Pfam" id="PF06685">
    <property type="entry name" value="DUF1186"/>
    <property type="match status" value="1"/>
</dbReference>
<dbReference type="AlphaFoldDB" id="A0A6P1BJ13"/>
<gene>
    <name evidence="1" type="ORF">FNJ47_21095</name>
</gene>
<name>A0A6P1BJ13_9BRAD</name>
<dbReference type="Proteomes" id="UP000468531">
    <property type="component" value="Unassembled WGS sequence"/>
</dbReference>
<evidence type="ECO:0000313" key="1">
    <source>
        <dbReference type="EMBL" id="NEU98253.1"/>
    </source>
</evidence>
<dbReference type="EMBL" id="VKHP01000085">
    <property type="protein sequence ID" value="NEU98253.1"/>
    <property type="molecule type" value="Genomic_DNA"/>
</dbReference>
<organism evidence="1 2">
    <name type="scientific">Bradyrhizobium uaiense</name>
    <dbReference type="NCBI Taxonomy" id="2594946"/>
    <lineage>
        <taxon>Bacteria</taxon>
        <taxon>Pseudomonadati</taxon>
        <taxon>Pseudomonadota</taxon>
        <taxon>Alphaproteobacteria</taxon>
        <taxon>Hyphomicrobiales</taxon>
        <taxon>Nitrobacteraceae</taxon>
        <taxon>Bradyrhizobium</taxon>
    </lineage>
</organism>
<proteinExistence type="predicted"/>
<reference evidence="1 2" key="1">
    <citation type="journal article" date="2020" name="Arch. Microbiol.">
        <title>Bradyrhizobium uaiense sp. nov., a new highly efficient cowpea symbiont.</title>
        <authorList>
            <person name="Cabral Michel D."/>
            <person name="Azarias Guimaraes A."/>
            <person name="Martins da Costa E."/>
            <person name="Soares de Carvalho T."/>
            <person name="Balsanelli E."/>
            <person name="Willems A."/>
            <person name="Maltempi de Souza E."/>
            <person name="de Souza Moreira F.M."/>
        </authorList>
    </citation>
    <scope>NUCLEOTIDE SEQUENCE [LARGE SCALE GENOMIC DNA]</scope>
    <source>
        <strain evidence="1 2">UFLA 03-164</strain>
    </source>
</reference>
<sequence>MKKEEVEAIFKQGDLGPIEDCLDAIAIQPRLPALAVGMCLLRMEEAVPPLRALVARAANGEALSDDEVVLLFRGLYILGGGRDREVCRDLLRLLRRTEAELDDLLGDVVTQSMASIVAGVFDGDVETLLSPISD</sequence>
<protein>
    <submittedName>
        <fullName evidence="1">DUF1186 domain-containing protein</fullName>
    </submittedName>
</protein>